<dbReference type="InterPro" id="IPR019240">
    <property type="entry name" value="DUF2196"/>
</dbReference>
<organism evidence="1 2">
    <name type="scientific">Propionispora vibrioides</name>
    <dbReference type="NCBI Taxonomy" id="112903"/>
    <lineage>
        <taxon>Bacteria</taxon>
        <taxon>Bacillati</taxon>
        <taxon>Bacillota</taxon>
        <taxon>Negativicutes</taxon>
        <taxon>Selenomonadales</taxon>
        <taxon>Sporomusaceae</taxon>
        <taxon>Propionispora</taxon>
    </lineage>
</organism>
<dbReference type="EMBL" id="FODY01000010">
    <property type="protein sequence ID" value="SEP09510.1"/>
    <property type="molecule type" value="Genomic_DNA"/>
</dbReference>
<accession>A0A1H8V1X8</accession>
<dbReference type="OrthoDB" id="9804519at2"/>
<evidence type="ECO:0000313" key="1">
    <source>
        <dbReference type="EMBL" id="SEP09510.1"/>
    </source>
</evidence>
<dbReference type="PANTHER" id="PTHR40069:SF1">
    <property type="entry name" value="YWBE PROTEIN"/>
    <property type="match status" value="1"/>
</dbReference>
<keyword evidence="2" id="KW-1185">Reference proteome</keyword>
<dbReference type="Proteomes" id="UP000198847">
    <property type="component" value="Unassembled WGS sequence"/>
</dbReference>
<protein>
    <recommendedName>
        <fullName evidence="3">YwbE family protein</fullName>
    </recommendedName>
</protein>
<evidence type="ECO:0000313" key="2">
    <source>
        <dbReference type="Proteomes" id="UP000198847"/>
    </source>
</evidence>
<dbReference type="PANTHER" id="PTHR40069">
    <property type="entry name" value="YWBE PROTEIN"/>
    <property type="match status" value="1"/>
</dbReference>
<dbReference type="RefSeq" id="WP_091746446.1">
    <property type="nucleotide sequence ID" value="NZ_FODY01000010.1"/>
</dbReference>
<dbReference type="STRING" id="112903.SAMN04490178_11037"/>
<dbReference type="NCBIfam" id="TIGR03833">
    <property type="entry name" value="YwbE family protein"/>
    <property type="match status" value="1"/>
</dbReference>
<evidence type="ECO:0008006" key="3">
    <source>
        <dbReference type="Google" id="ProtNLM"/>
    </source>
</evidence>
<dbReference type="AlphaFoldDB" id="A0A1H8V1X8"/>
<gene>
    <name evidence="1" type="ORF">SAMN04490178_11037</name>
</gene>
<name>A0A1H8V1X8_9FIRM</name>
<reference evidence="1 2" key="1">
    <citation type="submission" date="2016-10" db="EMBL/GenBank/DDBJ databases">
        <authorList>
            <person name="de Groot N.N."/>
        </authorList>
    </citation>
    <scope>NUCLEOTIDE SEQUENCE [LARGE SCALE GENOMIC DNA]</scope>
    <source>
        <strain evidence="1 2">DSM 13305</strain>
    </source>
</reference>
<proteinExistence type="predicted"/>
<dbReference type="Pfam" id="PF09962">
    <property type="entry name" value="DUF2196"/>
    <property type="match status" value="1"/>
</dbReference>
<sequence>MDGTERKNIRRGCKVRIVQKQHQRTGELTEGIVRDILTNSPVHPRGIKVRLETGHIGRVQEVLST</sequence>